<evidence type="ECO:0000313" key="5">
    <source>
        <dbReference type="Proteomes" id="UP000460412"/>
    </source>
</evidence>
<dbReference type="Gene3D" id="3.40.50.300">
    <property type="entry name" value="P-loop containing nucleotide triphosphate hydrolases"/>
    <property type="match status" value="1"/>
</dbReference>
<comment type="caution">
    <text evidence="4">The sequence shown here is derived from an EMBL/GenBank/DDBJ whole genome shotgun (WGS) entry which is preliminary data.</text>
</comment>
<feature type="domain" description="Endonuclease GajA/Old nuclease/RecF-like AAA" evidence="2">
    <location>
        <begin position="1"/>
        <end position="88"/>
    </location>
</feature>
<dbReference type="Proteomes" id="UP000460412">
    <property type="component" value="Unassembled WGS sequence"/>
</dbReference>
<evidence type="ECO:0000259" key="1">
    <source>
        <dbReference type="Pfam" id="PF12476"/>
    </source>
</evidence>
<feature type="domain" description="ATPase AAA-type core" evidence="3">
    <location>
        <begin position="221"/>
        <end position="302"/>
    </location>
</feature>
<sequence>MLRELDLKNFKCFEKLHINFSTVNILTGLNGMGKSTVIQSLLLLAQSKKSILSDETLCIKGRYVNLGTGQDILYEKAEEDEIGIGIQADKAEEKFLFGYGFEKDALPLKKVCSEIKREVFMSWAERLLYLSAYRIEPQFLYQIENEYNVSERHFGKNGEFAIQYLKLYGGDNVANKKVIIGDVDKTTVAEQVKSWLDIISPGVSPIINIDMSSRTAELKYEYIEGREKTNSYKSVNVGFGITYVLPIVVGLVSAKQGDILLIENPEAHIHPKGQRMLGELIAASGAGGVQVIVETHSDHVLNGIRVAVKKNKLDPKETGFFFFYKDVDDSYKHKVMCPILDRNGRLDEWPEGFFDEWDNALLELL</sequence>
<evidence type="ECO:0000259" key="2">
    <source>
        <dbReference type="Pfam" id="PF13175"/>
    </source>
</evidence>
<organism evidence="4 5">
    <name type="scientific">Sporofaciens musculi</name>
    <dbReference type="NCBI Taxonomy" id="2681861"/>
    <lineage>
        <taxon>Bacteria</taxon>
        <taxon>Bacillati</taxon>
        <taxon>Bacillota</taxon>
        <taxon>Clostridia</taxon>
        <taxon>Lachnospirales</taxon>
        <taxon>Lachnospiraceae</taxon>
        <taxon>Sporofaciens</taxon>
    </lineage>
</organism>
<dbReference type="PIRSF" id="PIRSF034888">
    <property type="entry name" value="P-loop_UCP034888"/>
    <property type="match status" value="1"/>
</dbReference>
<dbReference type="RefSeq" id="WP_159753929.1">
    <property type="nucleotide sequence ID" value="NZ_CASZNZ010000092.1"/>
</dbReference>
<keyword evidence="5" id="KW-1185">Reference proteome</keyword>
<dbReference type="InterPro" id="IPR041685">
    <property type="entry name" value="AAA_GajA/Old/RecF-like"/>
</dbReference>
<dbReference type="Pfam" id="PF13304">
    <property type="entry name" value="AAA_21"/>
    <property type="match status" value="1"/>
</dbReference>
<name>A0A7X3MKK0_9FIRM</name>
<dbReference type="PANTHER" id="PTHR43581:SF2">
    <property type="entry name" value="EXCINUCLEASE ATPASE SUBUNIT"/>
    <property type="match status" value="1"/>
</dbReference>
<accession>A0A7X3MKK0</accession>
<evidence type="ECO:0000259" key="3">
    <source>
        <dbReference type="Pfam" id="PF13304"/>
    </source>
</evidence>
<dbReference type="AlphaFoldDB" id="A0A7X3MKK0"/>
<dbReference type="PANTHER" id="PTHR43581">
    <property type="entry name" value="ATP/GTP PHOSPHATASE"/>
    <property type="match status" value="1"/>
</dbReference>
<dbReference type="SUPFAM" id="SSF52540">
    <property type="entry name" value="P-loop containing nucleoside triphosphate hydrolases"/>
    <property type="match status" value="1"/>
</dbReference>
<dbReference type="InterPro" id="IPR003959">
    <property type="entry name" value="ATPase_AAA_core"/>
</dbReference>
<dbReference type="InterPro" id="IPR014592">
    <property type="entry name" value="P-loop_UCP034888"/>
</dbReference>
<dbReference type="InterPro" id="IPR027417">
    <property type="entry name" value="P-loop_NTPase"/>
</dbReference>
<dbReference type="Pfam" id="PF12476">
    <property type="entry name" value="DUF3696"/>
    <property type="match status" value="1"/>
</dbReference>
<dbReference type="InterPro" id="IPR022532">
    <property type="entry name" value="DUF3696"/>
</dbReference>
<dbReference type="Pfam" id="PF13175">
    <property type="entry name" value="AAA_15"/>
    <property type="match status" value="1"/>
</dbReference>
<gene>
    <name evidence="4" type="ORF">GN277_22335</name>
</gene>
<evidence type="ECO:0000313" key="4">
    <source>
        <dbReference type="EMBL" id="MXP77990.1"/>
    </source>
</evidence>
<protein>
    <submittedName>
        <fullName evidence="4">DUF3696 domain-containing protein</fullName>
    </submittedName>
</protein>
<proteinExistence type="predicted"/>
<feature type="domain" description="DUF3696" evidence="1">
    <location>
        <begin position="313"/>
        <end position="364"/>
    </location>
</feature>
<dbReference type="EMBL" id="WUQX01000001">
    <property type="protein sequence ID" value="MXP77990.1"/>
    <property type="molecule type" value="Genomic_DNA"/>
</dbReference>
<dbReference type="InterPro" id="IPR051396">
    <property type="entry name" value="Bact_Antivir_Def_Nuclease"/>
</dbReference>
<reference evidence="4 5" key="1">
    <citation type="submission" date="2019-12" db="EMBL/GenBank/DDBJ databases">
        <title>Sporaefaciens musculi gen. nov., sp. nov., a novel bacterium isolated from the caecum of an obese mouse.</title>
        <authorList>
            <person name="Rasmussen T.S."/>
            <person name="Streidl T."/>
            <person name="Hitch T.C.A."/>
            <person name="Wortmann E."/>
            <person name="Deptula P."/>
            <person name="Hansen M."/>
            <person name="Nielsen D.S."/>
            <person name="Clavel T."/>
            <person name="Vogensen F.K."/>
        </authorList>
    </citation>
    <scope>NUCLEOTIDE SEQUENCE [LARGE SCALE GENOMIC DNA]</scope>
    <source>
        <strain evidence="4 5">WCA-9-b2</strain>
    </source>
</reference>